<feature type="compositionally biased region" description="Low complexity" evidence="1">
    <location>
        <begin position="216"/>
        <end position="240"/>
    </location>
</feature>
<gene>
    <name evidence="3" type="ORF">NHX12_004888</name>
</gene>
<comment type="caution">
    <text evidence="3">The sequence shown here is derived from an EMBL/GenBank/DDBJ whole genome shotgun (WGS) entry which is preliminary data.</text>
</comment>
<feature type="transmembrane region" description="Helical" evidence="2">
    <location>
        <begin position="307"/>
        <end position="326"/>
    </location>
</feature>
<dbReference type="AlphaFoldDB" id="A0A9Q0IER8"/>
<feature type="transmembrane region" description="Helical" evidence="2">
    <location>
        <begin position="90"/>
        <end position="109"/>
    </location>
</feature>
<dbReference type="Proteomes" id="UP001148018">
    <property type="component" value="Unassembled WGS sequence"/>
</dbReference>
<dbReference type="PANTHER" id="PTHR31453:SF2">
    <property type="entry name" value="TRANSMEMBRANE PROTEIN 236"/>
    <property type="match status" value="1"/>
</dbReference>
<dbReference type="PANTHER" id="PTHR31453">
    <property type="entry name" value="TRANSMEMBRANE PROTEIN 236"/>
    <property type="match status" value="1"/>
</dbReference>
<evidence type="ECO:0000256" key="1">
    <source>
        <dbReference type="SAM" id="MobiDB-lite"/>
    </source>
</evidence>
<protein>
    <recommendedName>
        <fullName evidence="5">Transmembrane protein 236</fullName>
    </recommendedName>
</protein>
<name>A0A9Q0IER8_9TELE</name>
<dbReference type="EMBL" id="JANIIK010000111">
    <property type="protein sequence ID" value="KAJ3595585.1"/>
    <property type="molecule type" value="Genomic_DNA"/>
</dbReference>
<keyword evidence="2" id="KW-0812">Transmembrane</keyword>
<proteinExistence type="predicted"/>
<keyword evidence="2" id="KW-1133">Transmembrane helix</keyword>
<keyword evidence="2" id="KW-0472">Membrane</keyword>
<organism evidence="3 4">
    <name type="scientific">Muraenolepis orangiensis</name>
    <name type="common">Patagonian moray cod</name>
    <dbReference type="NCBI Taxonomy" id="630683"/>
    <lineage>
        <taxon>Eukaryota</taxon>
        <taxon>Metazoa</taxon>
        <taxon>Chordata</taxon>
        <taxon>Craniata</taxon>
        <taxon>Vertebrata</taxon>
        <taxon>Euteleostomi</taxon>
        <taxon>Actinopterygii</taxon>
        <taxon>Neopterygii</taxon>
        <taxon>Teleostei</taxon>
        <taxon>Neoteleostei</taxon>
        <taxon>Acanthomorphata</taxon>
        <taxon>Zeiogadaria</taxon>
        <taxon>Gadariae</taxon>
        <taxon>Gadiformes</taxon>
        <taxon>Muraenolepidoidei</taxon>
        <taxon>Muraenolepididae</taxon>
        <taxon>Muraenolepis</taxon>
    </lineage>
</organism>
<feature type="region of interest" description="Disordered" evidence="1">
    <location>
        <begin position="176"/>
        <end position="266"/>
    </location>
</feature>
<evidence type="ECO:0000313" key="3">
    <source>
        <dbReference type="EMBL" id="KAJ3595585.1"/>
    </source>
</evidence>
<accession>A0A9Q0IER8</accession>
<feature type="transmembrane region" description="Helical" evidence="2">
    <location>
        <begin position="121"/>
        <end position="140"/>
    </location>
</feature>
<dbReference type="InterPro" id="IPR020394">
    <property type="entry name" value="Uncharacterised_FAM23-like_TM"/>
</dbReference>
<evidence type="ECO:0000256" key="2">
    <source>
        <dbReference type="SAM" id="Phobius"/>
    </source>
</evidence>
<feature type="transmembrane region" description="Helical" evidence="2">
    <location>
        <begin position="365"/>
        <end position="387"/>
    </location>
</feature>
<reference evidence="3" key="1">
    <citation type="submission" date="2022-07" db="EMBL/GenBank/DDBJ databases">
        <title>Chromosome-level genome of Muraenolepis orangiensis.</title>
        <authorList>
            <person name="Kim J."/>
        </authorList>
    </citation>
    <scope>NUCLEOTIDE SEQUENCE</scope>
    <source>
        <strain evidence="3">KU_S4_2022</strain>
        <tissue evidence="3">Muscle</tissue>
    </source>
</reference>
<dbReference type="OrthoDB" id="6286514at2759"/>
<feature type="transmembrane region" description="Helical" evidence="2">
    <location>
        <begin position="7"/>
        <end position="26"/>
    </location>
</feature>
<evidence type="ECO:0008006" key="5">
    <source>
        <dbReference type="Google" id="ProtNLM"/>
    </source>
</evidence>
<sequence length="393" mass="43316">MPSGKTVKLVLFEALQFLAIAAPVFVVMERFAGLMHELNGGQDRTAYWLVVAASVAYVTSATLLVWVPLKVLILRRCRFMSRIKHWRPAALAYVILCPLPCFAILIAASKLQVDRGERIDTFSELPVSLVLLWLICVDVIERLRTCSLTGKAGSSRLDSDFDMWGPVLTHLDHVTTVTGQLPPHPPHPPHHHPPHQHQHHGDDSISISQNRPPSPTHTDTTSITTTTPAAAAITNGTPAARRYLPDDRHRQPTHTPAYLCSSSTPHSGPLGPLWSRDDRPLAFVDSFLFWLDTAEMLRAAADPDVFYSAWAIPVFTLAFLSALRLAMAPGSPLVSCVGVALQDFPFLALRVALQAVFGGRVTPALYAAKNLLVCLSYAYFTFLTGVFKRRSMF</sequence>
<feature type="compositionally biased region" description="Basic residues" evidence="1">
    <location>
        <begin position="187"/>
        <end position="198"/>
    </location>
</feature>
<evidence type="ECO:0000313" key="4">
    <source>
        <dbReference type="Proteomes" id="UP001148018"/>
    </source>
</evidence>
<keyword evidence="4" id="KW-1185">Reference proteome</keyword>
<feature type="transmembrane region" description="Helical" evidence="2">
    <location>
        <begin position="46"/>
        <end position="69"/>
    </location>
</feature>